<dbReference type="Proteomes" id="UP000316612">
    <property type="component" value="Unassembled WGS sequence"/>
</dbReference>
<dbReference type="AlphaFoldDB" id="A0A4Y4DRZ0"/>
<proteinExistence type="predicted"/>
<evidence type="ECO:0000313" key="3">
    <source>
        <dbReference type="Proteomes" id="UP000316612"/>
    </source>
</evidence>
<sequence>MICRDCPVAMESKVAETPPSTEFSMGTTAASTSPSRTMDKATFTFAAGMRSASAAPSTCSNAASVKVPEGPR</sequence>
<dbReference type="EMBL" id="BJNY01000019">
    <property type="protein sequence ID" value="GED07387.1"/>
    <property type="molecule type" value="Genomic_DNA"/>
</dbReference>
<feature type="compositionally biased region" description="Polar residues" evidence="1">
    <location>
        <begin position="18"/>
        <end position="36"/>
    </location>
</feature>
<comment type="caution">
    <text evidence="2">The sequence shown here is derived from an EMBL/GenBank/DDBJ whole genome shotgun (WGS) entry which is preliminary data.</text>
</comment>
<evidence type="ECO:0000256" key="1">
    <source>
        <dbReference type="SAM" id="MobiDB-lite"/>
    </source>
</evidence>
<evidence type="ECO:0000313" key="2">
    <source>
        <dbReference type="EMBL" id="GED07387.1"/>
    </source>
</evidence>
<accession>A0A4Y4DRZ0</accession>
<feature type="region of interest" description="Disordered" evidence="1">
    <location>
        <begin position="13"/>
        <end position="36"/>
    </location>
</feature>
<keyword evidence="3" id="KW-1185">Reference proteome</keyword>
<gene>
    <name evidence="2" type="ORF">AUR04nite_29190</name>
</gene>
<reference evidence="2 3" key="1">
    <citation type="submission" date="2019-06" db="EMBL/GenBank/DDBJ databases">
        <title>Whole genome shotgun sequence of Glutamicibacter uratoxydans NBRC 15515.</title>
        <authorList>
            <person name="Hosoyama A."/>
            <person name="Uohara A."/>
            <person name="Ohji S."/>
            <person name="Ichikawa N."/>
        </authorList>
    </citation>
    <scope>NUCLEOTIDE SEQUENCE [LARGE SCALE GENOMIC DNA]</scope>
    <source>
        <strain evidence="2 3">NBRC 15515</strain>
    </source>
</reference>
<protein>
    <submittedName>
        <fullName evidence="2">Uncharacterized protein</fullName>
    </submittedName>
</protein>
<organism evidence="2 3">
    <name type="scientific">Glutamicibacter uratoxydans</name>
    <name type="common">Arthrobacter uratoxydans</name>
    <dbReference type="NCBI Taxonomy" id="43667"/>
    <lineage>
        <taxon>Bacteria</taxon>
        <taxon>Bacillati</taxon>
        <taxon>Actinomycetota</taxon>
        <taxon>Actinomycetes</taxon>
        <taxon>Micrococcales</taxon>
        <taxon>Micrococcaceae</taxon>
        <taxon>Glutamicibacter</taxon>
    </lineage>
</organism>
<name>A0A4Y4DRZ0_GLUUR</name>